<keyword evidence="11" id="KW-1185">Reference proteome</keyword>
<dbReference type="Proteomes" id="UP000093000">
    <property type="component" value="Unassembled WGS sequence"/>
</dbReference>
<dbReference type="AlphaFoldDB" id="A0A1C7NEA4"/>
<dbReference type="FunFam" id="1.10.10.10:FF:000027">
    <property type="entry name" value="Heat shock transcription factor 1"/>
    <property type="match status" value="1"/>
</dbReference>
<gene>
    <name evidence="10" type="primary">prr1_1</name>
    <name evidence="10" type="ORF">A0J61_04531</name>
</gene>
<keyword evidence="4" id="KW-0238">DNA-binding</keyword>
<dbReference type="PANTHER" id="PTHR10015:SF427">
    <property type="entry name" value="HEAT SHOCK FACTOR PROTEIN"/>
    <property type="match status" value="1"/>
</dbReference>
<dbReference type="GO" id="GO:0003700">
    <property type="term" value="F:DNA-binding transcription factor activity"/>
    <property type="evidence" value="ECO:0007669"/>
    <property type="project" value="InterPro"/>
</dbReference>
<evidence type="ECO:0000313" key="11">
    <source>
        <dbReference type="Proteomes" id="UP000093000"/>
    </source>
</evidence>
<dbReference type="GO" id="GO:0005634">
    <property type="term" value="C:nucleus"/>
    <property type="evidence" value="ECO:0007669"/>
    <property type="project" value="UniProtKB-SubCell"/>
</dbReference>
<evidence type="ECO:0000256" key="6">
    <source>
        <dbReference type="ARBA" id="ARBA00023242"/>
    </source>
</evidence>
<accession>A0A1C7NEA4</accession>
<feature type="domain" description="HSF-type DNA-binding" evidence="9">
    <location>
        <begin position="87"/>
        <end position="111"/>
    </location>
</feature>
<feature type="region of interest" description="Disordered" evidence="8">
    <location>
        <begin position="286"/>
        <end position="351"/>
    </location>
</feature>
<protein>
    <submittedName>
        <fullName evidence="10">Transcription factor prr1</fullName>
    </submittedName>
</protein>
<dbReference type="InterPro" id="IPR036388">
    <property type="entry name" value="WH-like_DNA-bd_sf"/>
</dbReference>
<dbReference type="SMART" id="SM00415">
    <property type="entry name" value="HSF"/>
    <property type="match status" value="1"/>
</dbReference>
<keyword evidence="3" id="KW-0805">Transcription regulation</keyword>
<evidence type="ECO:0000256" key="1">
    <source>
        <dbReference type="ARBA" id="ARBA00004123"/>
    </source>
</evidence>
<dbReference type="STRING" id="101091.A0A1C7NEA4"/>
<organism evidence="10 11">
    <name type="scientific">Choanephora cucurbitarum</name>
    <dbReference type="NCBI Taxonomy" id="101091"/>
    <lineage>
        <taxon>Eukaryota</taxon>
        <taxon>Fungi</taxon>
        <taxon>Fungi incertae sedis</taxon>
        <taxon>Mucoromycota</taxon>
        <taxon>Mucoromycotina</taxon>
        <taxon>Mucoromycetes</taxon>
        <taxon>Mucorales</taxon>
        <taxon>Mucorineae</taxon>
        <taxon>Choanephoraceae</taxon>
        <taxon>Choanephoroideae</taxon>
        <taxon>Choanephora</taxon>
    </lineage>
</organism>
<dbReference type="Gene3D" id="1.10.10.10">
    <property type="entry name" value="Winged helix-like DNA-binding domain superfamily/Winged helix DNA-binding domain"/>
    <property type="match status" value="1"/>
</dbReference>
<evidence type="ECO:0000259" key="9">
    <source>
        <dbReference type="PROSITE" id="PS00434"/>
    </source>
</evidence>
<evidence type="ECO:0000256" key="3">
    <source>
        <dbReference type="ARBA" id="ARBA00023015"/>
    </source>
</evidence>
<dbReference type="PROSITE" id="PS00434">
    <property type="entry name" value="HSF_DOMAIN"/>
    <property type="match status" value="1"/>
</dbReference>
<evidence type="ECO:0000256" key="2">
    <source>
        <dbReference type="ARBA" id="ARBA00006403"/>
    </source>
</evidence>
<sequence>MHRRSASCSDFSLPTPTQLFNSQITTVSNPLPPPPPNTTQRPAHTNTFVHKLYNMVVDSYYQHLISWAYAGSSFIVCNIMEFSRDVLPKHFKHNNFSSFVRQLNMYGFHKVNKSPRGHRTLAENQIWEFSHPKFLRNRPDLLDDIKRKSMEPDGVRRDTGDLQHHVSMLQNSQSEMIQQIQHLYDNFSQVIKELEVTKQKQESQSQLMKSMMNYIIRQNGGQLPTEFSQSLDCLQADTTRTQEKPPSIFVTSHEAPNTNGSLLDDMFSVSRPPLTVQTQELHCHSIHHGSSLGPHGNQLPPSPSPSMLVSDDELDNTSSLYSANSPHTPRHSHHTTHFSSYMTTLDPLSHR</sequence>
<evidence type="ECO:0000256" key="5">
    <source>
        <dbReference type="ARBA" id="ARBA00023163"/>
    </source>
</evidence>
<name>A0A1C7NEA4_9FUNG</name>
<dbReference type="SUPFAM" id="SSF46785">
    <property type="entry name" value="Winged helix' DNA-binding domain"/>
    <property type="match status" value="1"/>
</dbReference>
<evidence type="ECO:0000256" key="4">
    <source>
        <dbReference type="ARBA" id="ARBA00023125"/>
    </source>
</evidence>
<keyword evidence="5" id="KW-0804">Transcription</keyword>
<dbReference type="Pfam" id="PF00447">
    <property type="entry name" value="HSF_DNA-bind"/>
    <property type="match status" value="1"/>
</dbReference>
<evidence type="ECO:0000256" key="8">
    <source>
        <dbReference type="SAM" id="MobiDB-lite"/>
    </source>
</evidence>
<dbReference type="EMBL" id="LUGH01000224">
    <property type="protein sequence ID" value="OBZ87425.1"/>
    <property type="molecule type" value="Genomic_DNA"/>
</dbReference>
<dbReference type="PANTHER" id="PTHR10015">
    <property type="entry name" value="HEAT SHOCK TRANSCRIPTION FACTOR"/>
    <property type="match status" value="1"/>
</dbReference>
<dbReference type="PRINTS" id="PR00056">
    <property type="entry name" value="HSFDOMAIN"/>
</dbReference>
<keyword evidence="6" id="KW-0539">Nucleus</keyword>
<comment type="similarity">
    <text evidence="2 7">Belongs to the HSF family.</text>
</comment>
<reference evidence="10 11" key="1">
    <citation type="submission" date="2016-03" db="EMBL/GenBank/DDBJ databases">
        <title>Choanephora cucurbitarum.</title>
        <authorList>
            <person name="Min B."/>
            <person name="Park H."/>
            <person name="Park J.-H."/>
            <person name="Shin H.-D."/>
            <person name="Choi I.-G."/>
        </authorList>
    </citation>
    <scope>NUCLEOTIDE SEQUENCE [LARGE SCALE GENOMIC DNA]</scope>
    <source>
        <strain evidence="10 11">KUS-F28377</strain>
    </source>
</reference>
<dbReference type="OrthoDB" id="60033at2759"/>
<comment type="subcellular location">
    <subcellularLocation>
        <location evidence="1">Nucleus</location>
    </subcellularLocation>
</comment>
<dbReference type="InterPro" id="IPR000232">
    <property type="entry name" value="HSF_DNA-bd"/>
</dbReference>
<proteinExistence type="inferred from homology"/>
<evidence type="ECO:0000313" key="10">
    <source>
        <dbReference type="EMBL" id="OBZ87425.1"/>
    </source>
</evidence>
<comment type="caution">
    <text evidence="10">The sequence shown here is derived from an EMBL/GenBank/DDBJ whole genome shotgun (WGS) entry which is preliminary data.</text>
</comment>
<dbReference type="InParanoid" id="A0A1C7NEA4"/>
<evidence type="ECO:0000256" key="7">
    <source>
        <dbReference type="RuleBase" id="RU004020"/>
    </source>
</evidence>
<dbReference type="GO" id="GO:0043565">
    <property type="term" value="F:sequence-specific DNA binding"/>
    <property type="evidence" value="ECO:0007669"/>
    <property type="project" value="InterPro"/>
</dbReference>
<dbReference type="InterPro" id="IPR036390">
    <property type="entry name" value="WH_DNA-bd_sf"/>
</dbReference>